<evidence type="ECO:0000256" key="3">
    <source>
        <dbReference type="ARBA" id="ARBA00011915"/>
    </source>
</evidence>
<dbReference type="InterPro" id="IPR029045">
    <property type="entry name" value="ClpP/crotonase-like_dom_sf"/>
</dbReference>
<gene>
    <name evidence="8" type="ORF">BCR33DRAFT_660768</name>
</gene>
<organism evidence="8 9">
    <name type="scientific">Rhizoclosmatium globosum</name>
    <dbReference type="NCBI Taxonomy" id="329046"/>
    <lineage>
        <taxon>Eukaryota</taxon>
        <taxon>Fungi</taxon>
        <taxon>Fungi incertae sedis</taxon>
        <taxon>Chytridiomycota</taxon>
        <taxon>Chytridiomycota incertae sedis</taxon>
        <taxon>Chytridiomycetes</taxon>
        <taxon>Chytridiales</taxon>
        <taxon>Chytriomycetaceae</taxon>
        <taxon>Rhizoclosmatium</taxon>
    </lineage>
</organism>
<dbReference type="AlphaFoldDB" id="A0A1Y2C669"/>
<dbReference type="OrthoDB" id="1737613at2759"/>
<dbReference type="NCBIfam" id="NF004127">
    <property type="entry name" value="PRK05617.1"/>
    <property type="match status" value="1"/>
</dbReference>
<dbReference type="CDD" id="cd06558">
    <property type="entry name" value="crotonase-like"/>
    <property type="match status" value="1"/>
</dbReference>
<dbReference type="Proteomes" id="UP000193642">
    <property type="component" value="Unassembled WGS sequence"/>
</dbReference>
<dbReference type="SUPFAM" id="SSF52096">
    <property type="entry name" value="ClpP/crotonase"/>
    <property type="match status" value="1"/>
</dbReference>
<dbReference type="PANTHER" id="PTHR43176">
    <property type="entry name" value="3-HYDROXYISOBUTYRYL-COA HYDROLASE-RELATED"/>
    <property type="match status" value="1"/>
</dbReference>
<protein>
    <recommendedName>
        <fullName evidence="3">3-hydroxyisobutyryl-CoA hydrolase</fullName>
        <ecNumber evidence="3">3.1.2.4</ecNumber>
    </recommendedName>
    <alternativeName>
        <fullName evidence="6">3-hydroxyisobutyryl-coenzyme A hydrolase</fullName>
    </alternativeName>
</protein>
<dbReference type="EC" id="3.1.2.4" evidence="3"/>
<dbReference type="GO" id="GO:0006574">
    <property type="term" value="P:L-valine catabolic process"/>
    <property type="evidence" value="ECO:0007669"/>
    <property type="project" value="TreeGrafter"/>
</dbReference>
<dbReference type="GO" id="GO:0005739">
    <property type="term" value="C:mitochondrion"/>
    <property type="evidence" value="ECO:0007669"/>
    <property type="project" value="UniProtKB-SubCell"/>
</dbReference>
<dbReference type="GO" id="GO:0003860">
    <property type="term" value="F:3-hydroxyisobutyryl-CoA hydrolase activity"/>
    <property type="evidence" value="ECO:0007669"/>
    <property type="project" value="UniProtKB-EC"/>
</dbReference>
<evidence type="ECO:0000259" key="7">
    <source>
        <dbReference type="Pfam" id="PF16113"/>
    </source>
</evidence>
<dbReference type="InterPro" id="IPR032259">
    <property type="entry name" value="HIBYL-CoA-H"/>
</dbReference>
<evidence type="ECO:0000256" key="6">
    <source>
        <dbReference type="ARBA" id="ARBA00031181"/>
    </source>
</evidence>
<dbReference type="PROSITE" id="PS00166">
    <property type="entry name" value="ENOYL_COA_HYDRATASE"/>
    <property type="match status" value="1"/>
</dbReference>
<proteinExistence type="predicted"/>
<comment type="caution">
    <text evidence="8">The sequence shown here is derived from an EMBL/GenBank/DDBJ whole genome shotgun (WGS) entry which is preliminary data.</text>
</comment>
<evidence type="ECO:0000313" key="9">
    <source>
        <dbReference type="Proteomes" id="UP000193642"/>
    </source>
</evidence>
<reference evidence="8 9" key="1">
    <citation type="submission" date="2016-07" db="EMBL/GenBank/DDBJ databases">
        <title>Pervasive Adenine N6-methylation of Active Genes in Fungi.</title>
        <authorList>
            <consortium name="DOE Joint Genome Institute"/>
            <person name="Mondo S.J."/>
            <person name="Dannebaum R.O."/>
            <person name="Kuo R.C."/>
            <person name="Labutti K."/>
            <person name="Haridas S."/>
            <person name="Kuo A."/>
            <person name="Salamov A."/>
            <person name="Ahrendt S.R."/>
            <person name="Lipzen A."/>
            <person name="Sullivan W."/>
            <person name="Andreopoulos W.B."/>
            <person name="Clum A."/>
            <person name="Lindquist E."/>
            <person name="Daum C."/>
            <person name="Ramamoorthy G.K."/>
            <person name="Gryganskyi A."/>
            <person name="Culley D."/>
            <person name="Magnuson J.K."/>
            <person name="James T.Y."/>
            <person name="O'Malley M.A."/>
            <person name="Stajich J.E."/>
            <person name="Spatafora J.W."/>
            <person name="Visel A."/>
            <person name="Grigoriev I.V."/>
        </authorList>
    </citation>
    <scope>NUCLEOTIDE SEQUENCE [LARGE SCALE GENOMIC DNA]</scope>
    <source>
        <strain evidence="8 9">JEL800</strain>
    </source>
</reference>
<name>A0A1Y2C669_9FUNG</name>
<comment type="catalytic activity">
    <reaction evidence="1">
        <text>3-hydroxy-2-methylpropanoyl-CoA + H2O = 3-hydroxy-2-methylpropanoate + CoA + H(+)</text>
        <dbReference type="Rhea" id="RHEA:20888"/>
        <dbReference type="ChEBI" id="CHEBI:11805"/>
        <dbReference type="ChEBI" id="CHEBI:15377"/>
        <dbReference type="ChEBI" id="CHEBI:15378"/>
        <dbReference type="ChEBI" id="CHEBI:57287"/>
        <dbReference type="ChEBI" id="CHEBI:57340"/>
        <dbReference type="EC" id="3.1.2.4"/>
    </reaction>
</comment>
<sequence>MALLRSLGKLWTAAPPSTVSRIKAQTVKTAAAAVGTVGGTVGTADEALTNLDVIVRREENLRLFLLNRPHALNALSTNMVNLMTPQLKAWDESDHAKVILLTSVEGCRSFCAGGDVKGSMMRARSQLPADLAIAMKFIESEYRLNHLIGTLSTPYISLMNGIAMGGGIGISVHAPFRIATENTLFAMPEASIGLFPDVGGSFFLPRLDGELGTYLGLTCHRLQGVEVFLAGIASHYMPAKRIPALLEALAGIETDELVEINRILEKFAEPLKQDTWRHWSLGGEVANAINRTFKYDTVEEIIEALQNENSEWAKKTLVELEASSPTSLKATLRQLRLGRKLDFMGCFRMEYRMVQGFLQTPDFFEGVTSRLIDKRQAKWSPSLSQLSSITTDEIESRFFAPLPSVKFPHAINSSLPSQQLNFVKNLTFFEYPHRALSGLPTDRDVENVIAGRHRRGQQMMSLSKNQDVVNTFTSKWGGYDNTLIGSDAQRLPRNAVIDNGRGKGKKGLKEKVLSILERRSPPLV</sequence>
<accession>A0A1Y2C669</accession>
<dbReference type="Gene3D" id="3.90.226.10">
    <property type="entry name" value="2-enoyl-CoA Hydratase, Chain A, domain 1"/>
    <property type="match status" value="1"/>
</dbReference>
<dbReference type="Pfam" id="PF16113">
    <property type="entry name" value="ECH_2"/>
    <property type="match status" value="1"/>
</dbReference>
<dbReference type="InterPro" id="IPR018376">
    <property type="entry name" value="Enoyl-CoA_hyd/isom_CS"/>
</dbReference>
<keyword evidence="4" id="KW-0378">Hydrolase</keyword>
<feature type="domain" description="Enoyl-CoA hydratase/isomerase" evidence="7">
    <location>
        <begin position="62"/>
        <end position="398"/>
    </location>
</feature>
<keyword evidence="5" id="KW-0496">Mitochondrion</keyword>
<dbReference type="EMBL" id="MCGO01000028">
    <property type="protein sequence ID" value="ORY42531.1"/>
    <property type="molecule type" value="Genomic_DNA"/>
</dbReference>
<dbReference type="FunFam" id="3.90.226.10:FF:000026">
    <property type="entry name" value="3-hydroxyisobutyryl-CoA hydrolase, mitochondrial"/>
    <property type="match status" value="1"/>
</dbReference>
<dbReference type="STRING" id="329046.A0A1Y2C669"/>
<evidence type="ECO:0000313" key="8">
    <source>
        <dbReference type="EMBL" id="ORY42531.1"/>
    </source>
</evidence>
<dbReference type="InterPro" id="IPR045004">
    <property type="entry name" value="ECH_dom"/>
</dbReference>
<keyword evidence="9" id="KW-1185">Reference proteome</keyword>
<evidence type="ECO:0000256" key="5">
    <source>
        <dbReference type="ARBA" id="ARBA00023128"/>
    </source>
</evidence>
<evidence type="ECO:0000256" key="4">
    <source>
        <dbReference type="ARBA" id="ARBA00022801"/>
    </source>
</evidence>
<dbReference type="PANTHER" id="PTHR43176:SF3">
    <property type="entry name" value="3-HYDROXYISOBUTYRYL-COA HYDROLASE, MITOCHONDRIAL"/>
    <property type="match status" value="1"/>
</dbReference>
<evidence type="ECO:0000256" key="2">
    <source>
        <dbReference type="ARBA" id="ARBA00004173"/>
    </source>
</evidence>
<comment type="subcellular location">
    <subcellularLocation>
        <location evidence="2">Mitochondrion</location>
    </subcellularLocation>
</comment>
<evidence type="ECO:0000256" key="1">
    <source>
        <dbReference type="ARBA" id="ARBA00001709"/>
    </source>
</evidence>